<dbReference type="EMBL" id="JAGISH010000007">
    <property type="protein sequence ID" value="MBP0483596.1"/>
    <property type="molecule type" value="Genomic_DNA"/>
</dbReference>
<feature type="chain" id="PRO_5037945579" evidence="2">
    <location>
        <begin position="17"/>
        <end position="179"/>
    </location>
</feature>
<accession>A0A940MLA8</accession>
<keyword evidence="1" id="KW-0802">TPR repeat</keyword>
<name>A0A940MLA8_9RHOB</name>
<evidence type="ECO:0000256" key="2">
    <source>
        <dbReference type="SAM" id="SignalP"/>
    </source>
</evidence>
<dbReference type="InterPro" id="IPR019734">
    <property type="entry name" value="TPR_rpt"/>
</dbReference>
<evidence type="ECO:0000256" key="1">
    <source>
        <dbReference type="PROSITE-ProRule" id="PRU00339"/>
    </source>
</evidence>
<dbReference type="InterPro" id="IPR011990">
    <property type="entry name" value="TPR-like_helical_dom_sf"/>
</dbReference>
<protein>
    <submittedName>
        <fullName evidence="3">Tetratricopeptide repeat protein</fullName>
    </submittedName>
</protein>
<comment type="caution">
    <text evidence="3">The sequence shown here is derived from an EMBL/GenBank/DDBJ whole genome shotgun (WGS) entry which is preliminary data.</text>
</comment>
<dbReference type="SMART" id="SM00028">
    <property type="entry name" value="TPR"/>
    <property type="match status" value="1"/>
</dbReference>
<dbReference type="RefSeq" id="WP_209361526.1">
    <property type="nucleotide sequence ID" value="NZ_JAGISH010000007.1"/>
</dbReference>
<feature type="repeat" description="TPR" evidence="1">
    <location>
        <begin position="98"/>
        <end position="131"/>
    </location>
</feature>
<keyword evidence="2" id="KW-0732">Signal</keyword>
<evidence type="ECO:0000313" key="4">
    <source>
        <dbReference type="Proteomes" id="UP000675940"/>
    </source>
</evidence>
<dbReference type="AlphaFoldDB" id="A0A940MLA8"/>
<reference evidence="3" key="1">
    <citation type="submission" date="2021-03" db="EMBL/GenBank/DDBJ databases">
        <title>Sagittula salina sp. nov. strain M10.9X isolated from the marine waste.</title>
        <authorList>
            <person name="Satari L."/>
            <person name="Molina-Menor E."/>
            <person name="Vidal-Verdu A."/>
            <person name="Pascual J."/>
            <person name="Pereto J."/>
            <person name="Porcar M."/>
        </authorList>
    </citation>
    <scope>NUCLEOTIDE SEQUENCE</scope>
    <source>
        <strain evidence="3">M10.9X</strain>
    </source>
</reference>
<feature type="signal peptide" evidence="2">
    <location>
        <begin position="1"/>
        <end position="16"/>
    </location>
</feature>
<gene>
    <name evidence="3" type="ORF">J5474_13995</name>
</gene>
<evidence type="ECO:0000313" key="3">
    <source>
        <dbReference type="EMBL" id="MBP0483596.1"/>
    </source>
</evidence>
<dbReference type="SUPFAM" id="SSF48452">
    <property type="entry name" value="TPR-like"/>
    <property type="match status" value="1"/>
</dbReference>
<sequence length="179" mass="19789">MRCLLAFLLLSGPAVADGCPAAPDLTAKLDPLYEALKIAPDADTAQLITNKMWRLYDDAPDAPAQEILNEGMQARAAFDLLVAKERFDTLILYCPEYAEGYNQRAFVFVLGGDYAAALPDLERALALNPRHIGSLSGYALTLMALGREDEGQRALRAALEVHPWLPERRFLAPFRKDEL</sequence>
<keyword evidence="4" id="KW-1185">Reference proteome</keyword>
<organism evidence="3 4">
    <name type="scientific">Sagittula salina</name>
    <dbReference type="NCBI Taxonomy" id="2820268"/>
    <lineage>
        <taxon>Bacteria</taxon>
        <taxon>Pseudomonadati</taxon>
        <taxon>Pseudomonadota</taxon>
        <taxon>Alphaproteobacteria</taxon>
        <taxon>Rhodobacterales</taxon>
        <taxon>Roseobacteraceae</taxon>
        <taxon>Sagittula</taxon>
    </lineage>
</organism>
<proteinExistence type="predicted"/>
<dbReference type="PROSITE" id="PS50005">
    <property type="entry name" value="TPR"/>
    <property type="match status" value="1"/>
</dbReference>
<dbReference type="Pfam" id="PF14559">
    <property type="entry name" value="TPR_19"/>
    <property type="match status" value="1"/>
</dbReference>
<dbReference type="Gene3D" id="1.25.40.10">
    <property type="entry name" value="Tetratricopeptide repeat domain"/>
    <property type="match status" value="1"/>
</dbReference>
<dbReference type="Proteomes" id="UP000675940">
    <property type="component" value="Unassembled WGS sequence"/>
</dbReference>